<reference evidence="1" key="1">
    <citation type="journal article" date="2021" name="Proc. Natl. Acad. Sci. U.S.A.">
        <title>A Catalog of Tens of Thousands of Viruses from Human Metagenomes Reveals Hidden Associations with Chronic Diseases.</title>
        <authorList>
            <person name="Tisza M.J."/>
            <person name="Buck C.B."/>
        </authorList>
    </citation>
    <scope>NUCLEOTIDE SEQUENCE</scope>
    <source>
        <strain evidence="1">Ctgsk7</strain>
    </source>
</reference>
<dbReference type="EMBL" id="BK015533">
    <property type="protein sequence ID" value="DAE11466.1"/>
    <property type="molecule type" value="Genomic_DNA"/>
</dbReference>
<sequence>MKVVKSHVKNAEQIYFLENHCDREAVYIKDLLKEVSITQKEFKELGHSYLIDSICVPLKRDAETFKEETKEFLKELVTYTRVHPIDSFWDLKKPRPELFESYVKIFSDLSYLNVFISEWKILSNELFGRAIEL</sequence>
<evidence type="ECO:0000313" key="1">
    <source>
        <dbReference type="EMBL" id="DAE11466.1"/>
    </source>
</evidence>
<proteinExistence type="predicted"/>
<accession>A0A8S5PX65</accession>
<protein>
    <submittedName>
        <fullName evidence="1">Uncharacterized protein</fullName>
    </submittedName>
</protein>
<organism evidence="1">
    <name type="scientific">Myoviridae sp. ctgsk7</name>
    <dbReference type="NCBI Taxonomy" id="2825151"/>
    <lineage>
        <taxon>Viruses</taxon>
        <taxon>Duplodnaviria</taxon>
        <taxon>Heunggongvirae</taxon>
        <taxon>Uroviricota</taxon>
        <taxon>Caudoviricetes</taxon>
    </lineage>
</organism>
<name>A0A8S5PX65_9CAUD</name>